<name>A0AAX4JGH4_9MICR</name>
<keyword evidence="1" id="KW-0472">Membrane</keyword>
<feature type="transmembrane region" description="Helical" evidence="1">
    <location>
        <begin position="465"/>
        <end position="492"/>
    </location>
</feature>
<gene>
    <name evidence="3" type="ORF">VNE69_12115</name>
</gene>
<dbReference type="Pfam" id="PF08238">
    <property type="entry name" value="Sel1"/>
    <property type="match status" value="3"/>
</dbReference>
<dbReference type="InterPro" id="IPR011990">
    <property type="entry name" value="TPR-like_helical_dom_sf"/>
</dbReference>
<proteinExistence type="predicted"/>
<dbReference type="KEGG" id="vnx:VNE69_12115"/>
<dbReference type="Proteomes" id="UP001334084">
    <property type="component" value="Chromosome 12"/>
</dbReference>
<dbReference type="PANTHER" id="PTHR43628:SF1">
    <property type="entry name" value="CHITIN SYNTHASE REGULATORY FACTOR 2-RELATED"/>
    <property type="match status" value="1"/>
</dbReference>
<dbReference type="InterPro" id="IPR052945">
    <property type="entry name" value="Mitotic_Regulator"/>
</dbReference>
<evidence type="ECO:0000256" key="2">
    <source>
        <dbReference type="SAM" id="SignalP"/>
    </source>
</evidence>
<organism evidence="3 4">
    <name type="scientific">Vairimorpha necatrix</name>
    <dbReference type="NCBI Taxonomy" id="6039"/>
    <lineage>
        <taxon>Eukaryota</taxon>
        <taxon>Fungi</taxon>
        <taxon>Fungi incertae sedis</taxon>
        <taxon>Microsporidia</taxon>
        <taxon>Nosematidae</taxon>
        <taxon>Vairimorpha</taxon>
    </lineage>
</organism>
<dbReference type="RefSeq" id="XP_065331275.1">
    <property type="nucleotide sequence ID" value="XM_065475203.1"/>
</dbReference>
<feature type="chain" id="PRO_5043948981" evidence="2">
    <location>
        <begin position="17"/>
        <end position="502"/>
    </location>
</feature>
<reference evidence="3" key="1">
    <citation type="journal article" date="2024" name="BMC Genomics">
        <title>Functional annotation of a divergent genome using sequence and structure-based similarity.</title>
        <authorList>
            <person name="Svedberg D."/>
            <person name="Winiger R.R."/>
            <person name="Berg A."/>
            <person name="Sharma H."/>
            <person name="Tellgren-Roth C."/>
            <person name="Debrunner-Vossbrinck B.A."/>
            <person name="Vossbrinck C.R."/>
            <person name="Barandun J."/>
        </authorList>
    </citation>
    <scope>NUCLEOTIDE SEQUENCE</scope>
    <source>
        <strain evidence="3">Illinois isolate</strain>
    </source>
</reference>
<sequence length="502" mass="58660">MKILLIFLNSIFSSSLEEVVLKEGNIVKGMNMLDNLQSDEDFLISYILKKYFMPESGSSTLNENDKILDLLMTDKYMRLVYSSLVLSSNEMYSSYSNICNLILEICRKCYFRYLENGYDFIPKVYYKNKEEDYRNLFIMTRSGDLKSIKLYFELLSNKKIDLKDQISILEYLASKGQAKAFGYLGEAYFYGVGVEKSLDKSLDYFIKGKDLGTDYISYNGIGKILMSSEYEDYSGAKEHFDAISDINFNESDFRLYLLCKNHFMMDTLASYYLSRAVSLGYLPAIFVDGENYYKKKDYRSALIRFEAILEYDETVINLQNKAYEKYKNKEYMSCLVYLLMTIEMGSNSSLENAIYLLENCKMTKDQNIRDLLDKILFKLYLKHEKTSLSYINRIGDCYYYGKGVKQSHKTAYAYYLTSGSLNNTEGLISLYFAYTQGIGTKKDMMKGYKCIKKIQINDNNYILVLYIYIIFIISYLLNSYIIGTLLTCYITYRIYDKLIIKK</sequence>
<keyword evidence="1" id="KW-1133">Transmembrane helix</keyword>
<dbReference type="PANTHER" id="PTHR43628">
    <property type="entry name" value="ACTIVATOR OF C KINASE PROTEIN 1-RELATED"/>
    <property type="match status" value="1"/>
</dbReference>
<dbReference type="InterPro" id="IPR006597">
    <property type="entry name" value="Sel1-like"/>
</dbReference>
<keyword evidence="2" id="KW-0732">Signal</keyword>
<dbReference type="SMART" id="SM00671">
    <property type="entry name" value="SEL1"/>
    <property type="match status" value="2"/>
</dbReference>
<dbReference type="SUPFAM" id="SSF81901">
    <property type="entry name" value="HCP-like"/>
    <property type="match status" value="2"/>
</dbReference>
<accession>A0AAX4JGH4</accession>
<keyword evidence="4" id="KW-1185">Reference proteome</keyword>
<dbReference type="EMBL" id="CP142737">
    <property type="protein sequence ID" value="WUR05130.1"/>
    <property type="molecule type" value="Genomic_DNA"/>
</dbReference>
<dbReference type="Gene3D" id="1.25.40.10">
    <property type="entry name" value="Tetratricopeptide repeat domain"/>
    <property type="match status" value="1"/>
</dbReference>
<evidence type="ECO:0000313" key="4">
    <source>
        <dbReference type="Proteomes" id="UP001334084"/>
    </source>
</evidence>
<evidence type="ECO:0000256" key="1">
    <source>
        <dbReference type="SAM" id="Phobius"/>
    </source>
</evidence>
<protein>
    <submittedName>
        <fullName evidence="3">Protein sel-1 like protein</fullName>
    </submittedName>
</protein>
<dbReference type="GeneID" id="90542977"/>
<dbReference type="AlphaFoldDB" id="A0AAX4JGH4"/>
<feature type="signal peptide" evidence="2">
    <location>
        <begin position="1"/>
        <end position="16"/>
    </location>
</feature>
<keyword evidence="1" id="KW-0812">Transmembrane</keyword>
<evidence type="ECO:0000313" key="3">
    <source>
        <dbReference type="EMBL" id="WUR05130.1"/>
    </source>
</evidence>